<dbReference type="AlphaFoldDB" id="A0A8S4H3K5"/>
<proteinExistence type="predicted"/>
<dbReference type="Proteomes" id="UP000779233">
    <property type="component" value="Unassembled WGS sequence"/>
</dbReference>
<dbReference type="VEuPathDB" id="PlasmoDB:PVPAM_000036200"/>
<name>A0A8S4H3K5_PLAVI</name>
<organism evidence="2 3">
    <name type="scientific">Plasmodium vivax</name>
    <name type="common">malaria parasite P. vivax</name>
    <dbReference type="NCBI Taxonomy" id="5855"/>
    <lineage>
        <taxon>Eukaryota</taxon>
        <taxon>Sar</taxon>
        <taxon>Alveolata</taxon>
        <taxon>Apicomplexa</taxon>
        <taxon>Aconoidasida</taxon>
        <taxon>Haemosporida</taxon>
        <taxon>Plasmodiidae</taxon>
        <taxon>Plasmodium</taxon>
        <taxon>Plasmodium (Plasmodium)</taxon>
    </lineage>
</organism>
<feature type="transmembrane region" description="Helical" evidence="1">
    <location>
        <begin position="237"/>
        <end position="259"/>
    </location>
</feature>
<comment type="caution">
    <text evidence="2">The sequence shown here is derived from an EMBL/GenBank/DDBJ whole genome shotgun (WGS) entry which is preliminary data.</text>
</comment>
<keyword evidence="1" id="KW-0812">Transmembrane</keyword>
<sequence>MVCNTKIEKDSYDFFKKIENYIINTEKVFSDDSRVQYSNGCTSFSTVYQSQNAEAAKNICEGFTKLYRSLSPYKTNGKSDPNYKNDCKFLNYWLNSKLRENNYYRTVCVNGFYNNMEHHCIDTLPVLTSLDYIYDINEDDLNKMKKLYKLHAQLIKIYNILNKSSEGKPYSSLTLSEESLADYRTLSSKCNGNSNESCNPLQDFIGKYEQLYLIAQRKGEEYTKYFIQLTEQGNKSIILTPLLCSVAGLIPLLGILYKFTPMGQIFRSKNKKFTKEYSNNYNKQISLQQESYNIKYDSVA</sequence>
<keyword evidence="1" id="KW-1133">Transmembrane helix</keyword>
<evidence type="ECO:0000256" key="1">
    <source>
        <dbReference type="SAM" id="Phobius"/>
    </source>
</evidence>
<dbReference type="EMBL" id="CAJZCX010000004">
    <property type="protein sequence ID" value="CAG9473029.1"/>
    <property type="molecule type" value="Genomic_DNA"/>
</dbReference>
<protein>
    <submittedName>
        <fullName evidence="2">(malaria parasite P. vivax) hypothetical protein</fullName>
    </submittedName>
</protein>
<evidence type="ECO:0000313" key="2">
    <source>
        <dbReference type="EMBL" id="CAG9473029.1"/>
    </source>
</evidence>
<gene>
    <name evidence="2" type="ORF">PVW1_120006500</name>
</gene>
<reference evidence="2" key="1">
    <citation type="submission" date="2021-09" db="EMBL/GenBank/DDBJ databases">
        <authorList>
            <consortium name="Pathogen Informatics"/>
        </authorList>
    </citation>
    <scope>NUCLEOTIDE SEQUENCE</scope>
    <source>
        <strain evidence="2">PvW1</strain>
    </source>
</reference>
<keyword evidence="1" id="KW-0472">Membrane</keyword>
<accession>A0A8S4H3K5</accession>
<evidence type="ECO:0000313" key="3">
    <source>
        <dbReference type="Proteomes" id="UP000779233"/>
    </source>
</evidence>